<dbReference type="NCBIfam" id="TIGR00861">
    <property type="entry name" value="MIP"/>
    <property type="match status" value="1"/>
</dbReference>
<dbReference type="RefSeq" id="WP_145377652.1">
    <property type="nucleotide sequence ID" value="NZ_CP036276.1"/>
</dbReference>
<feature type="transmembrane region" description="Helical" evidence="8">
    <location>
        <begin position="44"/>
        <end position="64"/>
    </location>
</feature>
<dbReference type="Pfam" id="PF00230">
    <property type="entry name" value="MIP"/>
    <property type="match status" value="1"/>
</dbReference>
<dbReference type="PRINTS" id="PR00783">
    <property type="entry name" value="MINTRINSICP"/>
</dbReference>
<evidence type="ECO:0000256" key="6">
    <source>
        <dbReference type="ARBA" id="ARBA00023136"/>
    </source>
</evidence>
<dbReference type="SUPFAM" id="SSF81338">
    <property type="entry name" value="Aquaporin-like"/>
    <property type="match status" value="1"/>
</dbReference>
<evidence type="ECO:0000256" key="5">
    <source>
        <dbReference type="ARBA" id="ARBA00022989"/>
    </source>
</evidence>
<dbReference type="Proteomes" id="UP000319383">
    <property type="component" value="Chromosome"/>
</dbReference>
<keyword evidence="5 8" id="KW-1133">Transmembrane helix</keyword>
<comment type="subcellular location">
    <subcellularLocation>
        <location evidence="1">Membrane</location>
        <topology evidence="1">Multi-pass membrane protein</topology>
    </subcellularLocation>
</comment>
<feature type="transmembrane region" description="Helical" evidence="8">
    <location>
        <begin position="85"/>
        <end position="107"/>
    </location>
</feature>
<sequence length="264" mass="27934">MQQGLTRELSAEFIGTFILIVFGVGVNAQVTLGGSQFGDFFSINVGWGLAVAMGVYVAGGVSGAHLNPAVTLALACHRGFAWNKVLPYMVAQVAGAFVASALIFATYHEAIEHYDGGVRQIPGPTAEHATAGIWATYPQEYLSNFPGGFVDQVVGTALLLLLIFAISDEKNVAPKMNFAPVVVGMAVFLIGMTYGINCGYAINPARDFGPRLFTAVAGWGSGVFSAHDYFFWVPIVGPLVGGVIGGWVYDAFITKHHSPTEPVV</sequence>
<feature type="transmembrane region" description="Helical" evidence="8">
    <location>
        <begin position="229"/>
        <end position="249"/>
    </location>
</feature>
<keyword evidence="4 7" id="KW-0812">Transmembrane</keyword>
<dbReference type="PANTHER" id="PTHR43829">
    <property type="entry name" value="AQUAPORIN OR AQUAGLYCEROPORIN RELATED"/>
    <property type="match status" value="1"/>
</dbReference>
<dbReference type="Gene3D" id="1.20.1080.10">
    <property type="entry name" value="Glycerol uptake facilitator protein"/>
    <property type="match status" value="1"/>
</dbReference>
<dbReference type="GO" id="GO:0015250">
    <property type="term" value="F:water channel activity"/>
    <property type="evidence" value="ECO:0007669"/>
    <property type="project" value="TreeGrafter"/>
</dbReference>
<evidence type="ECO:0000256" key="1">
    <source>
        <dbReference type="ARBA" id="ARBA00004141"/>
    </source>
</evidence>
<dbReference type="EMBL" id="CP036276">
    <property type="protein sequence ID" value="QDU45256.1"/>
    <property type="molecule type" value="Genomic_DNA"/>
</dbReference>
<feature type="transmembrane region" description="Helical" evidence="8">
    <location>
        <begin position="12"/>
        <end position="32"/>
    </location>
</feature>
<dbReference type="PROSITE" id="PS00221">
    <property type="entry name" value="MIP"/>
    <property type="match status" value="1"/>
</dbReference>
<dbReference type="InterPro" id="IPR023271">
    <property type="entry name" value="Aquaporin-like"/>
</dbReference>
<dbReference type="InterPro" id="IPR050363">
    <property type="entry name" value="MIP/Aquaporin"/>
</dbReference>
<evidence type="ECO:0000256" key="4">
    <source>
        <dbReference type="ARBA" id="ARBA00022692"/>
    </source>
</evidence>
<gene>
    <name evidence="9" type="primary">glpF</name>
    <name evidence="9" type="ORF">Mal52_37480</name>
</gene>
<reference evidence="9 10" key="1">
    <citation type="submission" date="2019-02" db="EMBL/GenBank/DDBJ databases">
        <title>Deep-cultivation of Planctomycetes and their phenomic and genomic characterization uncovers novel biology.</title>
        <authorList>
            <person name="Wiegand S."/>
            <person name="Jogler M."/>
            <person name="Boedeker C."/>
            <person name="Pinto D."/>
            <person name="Vollmers J."/>
            <person name="Rivas-Marin E."/>
            <person name="Kohn T."/>
            <person name="Peeters S.H."/>
            <person name="Heuer A."/>
            <person name="Rast P."/>
            <person name="Oberbeckmann S."/>
            <person name="Bunk B."/>
            <person name="Jeske O."/>
            <person name="Meyerdierks A."/>
            <person name="Storesund J.E."/>
            <person name="Kallscheuer N."/>
            <person name="Luecker S."/>
            <person name="Lage O.M."/>
            <person name="Pohl T."/>
            <person name="Merkel B.J."/>
            <person name="Hornburger P."/>
            <person name="Mueller R.-W."/>
            <person name="Bruemmer F."/>
            <person name="Labrenz M."/>
            <person name="Spormann A.M."/>
            <person name="Op den Camp H."/>
            <person name="Overmann J."/>
            <person name="Amann R."/>
            <person name="Jetten M.S.M."/>
            <person name="Mascher T."/>
            <person name="Medema M.H."/>
            <person name="Devos D.P."/>
            <person name="Kaster A.-K."/>
            <person name="Ovreas L."/>
            <person name="Rohde M."/>
            <person name="Galperin M.Y."/>
            <person name="Jogler C."/>
        </authorList>
    </citation>
    <scope>NUCLEOTIDE SEQUENCE [LARGE SCALE GENOMIC DNA]</scope>
    <source>
        <strain evidence="9 10">Mal52</strain>
    </source>
</reference>
<dbReference type="PRINTS" id="PR02019">
    <property type="entry name" value="AQUAPORIN7"/>
</dbReference>
<dbReference type="AlphaFoldDB" id="A0A517ZRY5"/>
<evidence type="ECO:0000256" key="7">
    <source>
        <dbReference type="RuleBase" id="RU000477"/>
    </source>
</evidence>
<comment type="similarity">
    <text evidence="2 7">Belongs to the MIP/aquaporin (TC 1.A.8) family.</text>
</comment>
<dbReference type="InterPro" id="IPR022357">
    <property type="entry name" value="MIP_CS"/>
</dbReference>
<dbReference type="GO" id="GO:0015254">
    <property type="term" value="F:glycerol channel activity"/>
    <property type="evidence" value="ECO:0007669"/>
    <property type="project" value="TreeGrafter"/>
</dbReference>
<feature type="transmembrane region" description="Helical" evidence="8">
    <location>
        <begin position="149"/>
        <end position="166"/>
    </location>
</feature>
<keyword evidence="10" id="KW-1185">Reference proteome</keyword>
<dbReference type="PANTHER" id="PTHR43829:SF9">
    <property type="entry name" value="AQUAPORIN-9"/>
    <property type="match status" value="1"/>
</dbReference>
<keyword evidence="6 8" id="KW-0472">Membrane</keyword>
<evidence type="ECO:0000256" key="8">
    <source>
        <dbReference type="SAM" id="Phobius"/>
    </source>
</evidence>
<dbReference type="KEGG" id="sdyn:Mal52_37480"/>
<proteinExistence type="inferred from homology"/>
<dbReference type="GO" id="GO:0005886">
    <property type="term" value="C:plasma membrane"/>
    <property type="evidence" value="ECO:0007669"/>
    <property type="project" value="TreeGrafter"/>
</dbReference>
<evidence type="ECO:0000313" key="10">
    <source>
        <dbReference type="Proteomes" id="UP000319383"/>
    </source>
</evidence>
<name>A0A517ZRY5_9PLAN</name>
<dbReference type="CDD" id="cd00333">
    <property type="entry name" value="MIP"/>
    <property type="match status" value="1"/>
</dbReference>
<accession>A0A517ZRY5</accession>
<keyword evidence="3 7" id="KW-0813">Transport</keyword>
<feature type="transmembrane region" description="Helical" evidence="8">
    <location>
        <begin position="178"/>
        <end position="202"/>
    </location>
</feature>
<dbReference type="InterPro" id="IPR000425">
    <property type="entry name" value="MIP"/>
</dbReference>
<organism evidence="9 10">
    <name type="scientific">Symmachiella dynata</name>
    <dbReference type="NCBI Taxonomy" id="2527995"/>
    <lineage>
        <taxon>Bacteria</taxon>
        <taxon>Pseudomonadati</taxon>
        <taxon>Planctomycetota</taxon>
        <taxon>Planctomycetia</taxon>
        <taxon>Planctomycetales</taxon>
        <taxon>Planctomycetaceae</taxon>
        <taxon>Symmachiella</taxon>
    </lineage>
</organism>
<evidence type="ECO:0000313" key="9">
    <source>
        <dbReference type="EMBL" id="QDU45256.1"/>
    </source>
</evidence>
<protein>
    <submittedName>
        <fullName evidence="9">Glycerol uptake facilitator protein</fullName>
    </submittedName>
</protein>
<evidence type="ECO:0000256" key="2">
    <source>
        <dbReference type="ARBA" id="ARBA00006175"/>
    </source>
</evidence>
<evidence type="ECO:0000256" key="3">
    <source>
        <dbReference type="ARBA" id="ARBA00022448"/>
    </source>
</evidence>